<dbReference type="AlphaFoldDB" id="A0A0K9PQR4"/>
<dbReference type="SMART" id="SM01271">
    <property type="entry name" value="LSM14"/>
    <property type="match status" value="1"/>
</dbReference>
<dbReference type="PANTHER" id="PTHR13586:SF0">
    <property type="entry name" value="TRAILER HITCH, ISOFORM H"/>
    <property type="match status" value="1"/>
</dbReference>
<dbReference type="GO" id="GO:0033962">
    <property type="term" value="P:P-body assembly"/>
    <property type="evidence" value="ECO:0000318"/>
    <property type="project" value="GO_Central"/>
</dbReference>
<accession>A0A0K9PQR4</accession>
<proteinExistence type="predicted"/>
<organism evidence="3 4">
    <name type="scientific">Zostera marina</name>
    <name type="common">Eelgrass</name>
    <dbReference type="NCBI Taxonomy" id="29655"/>
    <lineage>
        <taxon>Eukaryota</taxon>
        <taxon>Viridiplantae</taxon>
        <taxon>Streptophyta</taxon>
        <taxon>Embryophyta</taxon>
        <taxon>Tracheophyta</taxon>
        <taxon>Spermatophyta</taxon>
        <taxon>Magnoliopsida</taxon>
        <taxon>Liliopsida</taxon>
        <taxon>Zosteraceae</taxon>
        <taxon>Zostera</taxon>
    </lineage>
</organism>
<keyword evidence="4" id="KW-1185">Reference proteome</keyword>
<dbReference type="InterPro" id="IPR025609">
    <property type="entry name" value="Lsm14-like_N"/>
</dbReference>
<dbReference type="EMBL" id="LFYR01000727">
    <property type="protein sequence ID" value="KMZ70575.1"/>
    <property type="molecule type" value="Genomic_DNA"/>
</dbReference>
<dbReference type="SUPFAM" id="SSF50182">
    <property type="entry name" value="Sm-like ribonucleoproteins"/>
    <property type="match status" value="1"/>
</dbReference>
<feature type="compositionally biased region" description="Polar residues" evidence="1">
    <location>
        <begin position="494"/>
        <end position="507"/>
    </location>
</feature>
<feature type="compositionally biased region" description="Low complexity" evidence="1">
    <location>
        <begin position="508"/>
        <end position="547"/>
    </location>
</feature>
<evidence type="ECO:0000256" key="1">
    <source>
        <dbReference type="SAM" id="MobiDB-lite"/>
    </source>
</evidence>
<dbReference type="OrthoDB" id="21539at2759"/>
<evidence type="ECO:0000259" key="2">
    <source>
        <dbReference type="SMART" id="SM01271"/>
    </source>
</evidence>
<evidence type="ECO:0000313" key="3">
    <source>
        <dbReference type="EMBL" id="KMZ70575.1"/>
    </source>
</evidence>
<feature type="region of interest" description="Disordered" evidence="1">
    <location>
        <begin position="402"/>
        <end position="556"/>
    </location>
</feature>
<dbReference type="GO" id="GO:0003729">
    <property type="term" value="F:mRNA binding"/>
    <property type="evidence" value="ECO:0000318"/>
    <property type="project" value="GO_Central"/>
</dbReference>
<name>A0A0K9PQR4_ZOSMR</name>
<sequence length="569" mass="63572">MSAYEIAQTMIGKTIMLTSNLEVRYEGIFCHIDPSQSTIRLSNVRSFGTEGRLKNVPQIPASHTVYEYIIFSGSDIKEIHLIPDVPVQLTPDVLNDSAIIRQSSFPQSASTFAVTSMPSATDSLLSDTSSHLGQARVPTISQGNILPSYEHFPGFYIPNARIPPRISNLQQNPSLNPQSSVSIPHFTYPWKYPEINPSLSSLAQNVSMSNASLPVVHSSPFPSSSTLPEISTSSVIPINVTSYLSLPMGPTQTNTSFSEITMNMSQNKFPGIILPFVSNSAPNDTKYKESVLKEKEDKCKEPVVIEKEEKYKEPVFKEKEEKCKKPAPKAIVNEQPMLPHPTVSIQKSCDAAQDPYHNFNNQSKGKGRVEENEDKKIDLSAIDEKFNKQEVWGYLGKKPVPLVEGTDIEKGGSSNSKIKSPSNMEDDFFDDLSNPLEGSGGRNFADQRKLDIESPSNVEDDFFDDLSNPLEGSGGRNFADQRKLDIETFGESYNYRSPQSRSGYPSPQSRSGYRSSQNRSSYRSSQNRSGYSSSQNRSDYSSSQNRSNYRRRWEDLRKDKYGFGRGNYK</sequence>
<dbReference type="GO" id="GO:0034063">
    <property type="term" value="P:stress granule assembly"/>
    <property type="evidence" value="ECO:0000318"/>
    <property type="project" value="GO_Central"/>
</dbReference>
<reference evidence="4" key="1">
    <citation type="journal article" date="2016" name="Nature">
        <title>The genome of the seagrass Zostera marina reveals angiosperm adaptation to the sea.</title>
        <authorList>
            <person name="Olsen J.L."/>
            <person name="Rouze P."/>
            <person name="Verhelst B."/>
            <person name="Lin Y.-C."/>
            <person name="Bayer T."/>
            <person name="Collen J."/>
            <person name="Dattolo E."/>
            <person name="De Paoli E."/>
            <person name="Dittami S."/>
            <person name="Maumus F."/>
            <person name="Michel G."/>
            <person name="Kersting A."/>
            <person name="Lauritano C."/>
            <person name="Lohaus R."/>
            <person name="Toepel M."/>
            <person name="Tonon T."/>
            <person name="Vanneste K."/>
            <person name="Amirebrahimi M."/>
            <person name="Brakel J."/>
            <person name="Bostroem C."/>
            <person name="Chovatia M."/>
            <person name="Grimwood J."/>
            <person name="Jenkins J.W."/>
            <person name="Jueterbock A."/>
            <person name="Mraz A."/>
            <person name="Stam W.T."/>
            <person name="Tice H."/>
            <person name="Bornberg-Bauer E."/>
            <person name="Green P.J."/>
            <person name="Pearson G.A."/>
            <person name="Procaccini G."/>
            <person name="Duarte C.M."/>
            <person name="Schmutz J."/>
            <person name="Reusch T.B.H."/>
            <person name="Van de Peer Y."/>
        </authorList>
    </citation>
    <scope>NUCLEOTIDE SEQUENCE [LARGE SCALE GENOMIC DNA]</scope>
    <source>
        <strain evidence="4">cv. Finnish</strain>
    </source>
</reference>
<protein>
    <recommendedName>
        <fullName evidence="2">Lsm14-like N-terminal domain-containing protein</fullName>
    </recommendedName>
</protein>
<gene>
    <name evidence="3" type="ORF">ZOSMA_199G00120</name>
</gene>
<dbReference type="Pfam" id="PF12701">
    <property type="entry name" value="LSM14"/>
    <property type="match status" value="1"/>
</dbReference>
<evidence type="ECO:0000313" key="4">
    <source>
        <dbReference type="Proteomes" id="UP000036987"/>
    </source>
</evidence>
<dbReference type="GO" id="GO:0000932">
    <property type="term" value="C:P-body"/>
    <property type="evidence" value="ECO:0000318"/>
    <property type="project" value="GO_Central"/>
</dbReference>
<dbReference type="CDD" id="cd01736">
    <property type="entry name" value="LSm14_N"/>
    <property type="match status" value="1"/>
</dbReference>
<dbReference type="InterPro" id="IPR010920">
    <property type="entry name" value="LSM_dom_sf"/>
</dbReference>
<comment type="caution">
    <text evidence="3">The sequence shown here is derived from an EMBL/GenBank/DDBJ whole genome shotgun (WGS) entry which is preliminary data.</text>
</comment>
<dbReference type="Gene3D" id="2.30.30.100">
    <property type="match status" value="1"/>
</dbReference>
<dbReference type="STRING" id="29655.A0A0K9PQR4"/>
<feature type="domain" description="Lsm14-like N-terminal" evidence="2">
    <location>
        <begin position="6"/>
        <end position="104"/>
    </location>
</feature>
<dbReference type="Proteomes" id="UP000036987">
    <property type="component" value="Unassembled WGS sequence"/>
</dbReference>
<feature type="compositionally biased region" description="Polar residues" evidence="1">
    <location>
        <begin position="412"/>
        <end position="423"/>
    </location>
</feature>
<dbReference type="PANTHER" id="PTHR13586">
    <property type="entry name" value="SCD6 PROTEIN-RELATED"/>
    <property type="match status" value="1"/>
</dbReference>